<dbReference type="Proteomes" id="UP000002815">
    <property type="component" value="Unassembled WGS sequence"/>
</dbReference>
<protein>
    <submittedName>
        <fullName evidence="1">RHS repeat-associated core domain protein</fullName>
    </submittedName>
</protein>
<dbReference type="InterPro" id="IPR022385">
    <property type="entry name" value="Rhs_assc_core"/>
</dbReference>
<dbReference type="EMBL" id="AEVD01000005">
    <property type="protein sequence ID" value="EFX36941.1"/>
    <property type="molecule type" value="Genomic_DNA"/>
</dbReference>
<dbReference type="HOGENOM" id="CLU_026293_8_1_9"/>
<evidence type="ECO:0000313" key="2">
    <source>
        <dbReference type="Proteomes" id="UP000002815"/>
    </source>
</evidence>
<dbReference type="GeneID" id="63510151"/>
<keyword evidence="2" id="KW-1185">Reference proteome</keyword>
<dbReference type="eggNOG" id="COG3209">
    <property type="taxonomic scope" value="Bacteria"/>
</dbReference>
<dbReference type="PANTHER" id="PTHR32305:SF15">
    <property type="entry name" value="PROTEIN RHSA-RELATED"/>
    <property type="match status" value="1"/>
</dbReference>
<dbReference type="AlphaFoldDB" id="E8JZC2"/>
<comment type="caution">
    <text evidence="1">The sequence shown here is derived from an EMBL/GenBank/DDBJ whole genome shotgun (WGS) entry which is preliminary data.</text>
</comment>
<dbReference type="NCBIfam" id="TIGR03696">
    <property type="entry name" value="Rhs_assc_core"/>
    <property type="match status" value="1"/>
</dbReference>
<name>E8JZC2_9STRE</name>
<dbReference type="PANTHER" id="PTHR32305">
    <property type="match status" value="1"/>
</dbReference>
<reference evidence="1 2" key="1">
    <citation type="submission" date="2010-12" db="EMBL/GenBank/DDBJ databases">
        <authorList>
            <person name="Muzny D."/>
            <person name="Qin X."/>
            <person name="Deng J."/>
            <person name="Jiang H."/>
            <person name="Liu Y."/>
            <person name="Qu J."/>
            <person name="Song X.-Z."/>
            <person name="Zhang L."/>
            <person name="Thornton R."/>
            <person name="Coyle M."/>
            <person name="Francisco L."/>
            <person name="Jackson L."/>
            <person name="Javaid M."/>
            <person name="Korchina V."/>
            <person name="Kovar C."/>
            <person name="Mata R."/>
            <person name="Mathew T."/>
            <person name="Ngo R."/>
            <person name="Nguyen L."/>
            <person name="Nguyen N."/>
            <person name="Okwuonu G."/>
            <person name="Ongeri F."/>
            <person name="Pham C."/>
            <person name="Simmons D."/>
            <person name="Wilczek-Boney K."/>
            <person name="Hale W."/>
            <person name="Jakkamsetti A."/>
            <person name="Pham P."/>
            <person name="Ruth R."/>
            <person name="San Lucas F."/>
            <person name="Warren J."/>
            <person name="Zhang J."/>
            <person name="Zhao Z."/>
            <person name="Zhou C."/>
            <person name="Zhu D."/>
            <person name="Lee S."/>
            <person name="Bess C."/>
            <person name="Blankenburg K."/>
            <person name="Forbes L."/>
            <person name="Fu Q."/>
            <person name="Gubbala S."/>
            <person name="Hirani K."/>
            <person name="Jayaseelan J.C."/>
            <person name="Lara F."/>
            <person name="Munidasa M."/>
            <person name="Palculict T."/>
            <person name="Patil S."/>
            <person name="Pu L.-L."/>
            <person name="Saada N."/>
            <person name="Tang L."/>
            <person name="Weissenberger G."/>
            <person name="Zhu Y."/>
            <person name="Hemphill L."/>
            <person name="Shang Y."/>
            <person name="Youmans B."/>
            <person name="Ayvaz T."/>
            <person name="Ross M."/>
            <person name="Santibanez J."/>
            <person name="Aqrawi P."/>
            <person name="Gross S."/>
            <person name="Joshi V."/>
            <person name="Fowler G."/>
            <person name="Nazareth L."/>
            <person name="Reid J."/>
            <person name="Worley K."/>
            <person name="Petrosino J."/>
            <person name="Highlander S."/>
            <person name="Gibbs R."/>
        </authorList>
    </citation>
    <scope>NUCLEOTIDE SEQUENCE [LARGE SCALE GENOMIC DNA]</scope>
    <source>
        <strain evidence="1 2">ATCC 700779</strain>
    </source>
</reference>
<gene>
    <name evidence="1" type="ORF">HMPREF9423_0585</name>
</gene>
<proteinExistence type="predicted"/>
<accession>E8JZC2</accession>
<dbReference type="InterPro" id="IPR050708">
    <property type="entry name" value="T6SS_VgrG/RHS"/>
</dbReference>
<dbReference type="RefSeq" id="WP_006148273.1">
    <property type="nucleotide sequence ID" value="NZ_AJTA01000025.1"/>
</dbReference>
<organism evidence="1 2">
    <name type="scientific">Streptococcus infantis ATCC 700779</name>
    <dbReference type="NCBI Taxonomy" id="889204"/>
    <lineage>
        <taxon>Bacteria</taxon>
        <taxon>Bacillati</taxon>
        <taxon>Bacillota</taxon>
        <taxon>Bacilli</taxon>
        <taxon>Lactobacillales</taxon>
        <taxon>Streptococcaceae</taxon>
        <taxon>Streptococcus</taxon>
    </lineage>
</organism>
<dbReference type="Gene3D" id="2.180.10.10">
    <property type="entry name" value="RHS repeat-associated core"/>
    <property type="match status" value="1"/>
</dbReference>
<evidence type="ECO:0000313" key="1">
    <source>
        <dbReference type="EMBL" id="EFX36941.1"/>
    </source>
</evidence>
<sequence length="92" mass="10801">MTDKDGNLLWFGNYSGWGRLKKETKVTDSAYQPFRIQNQYADYETELHYNFFRYYEPETGRFVNQDSIGLLGVVTFIGLHLMRKDGLIPLVL</sequence>